<evidence type="ECO:0000313" key="5">
    <source>
        <dbReference type="Proteomes" id="UP000622580"/>
    </source>
</evidence>
<evidence type="ECO:0000256" key="1">
    <source>
        <dbReference type="ARBA" id="ARBA00006865"/>
    </source>
</evidence>
<evidence type="ECO:0000313" key="4">
    <source>
        <dbReference type="EMBL" id="MBR7619218.1"/>
    </source>
</evidence>
<sequence>MKGAPAGPCELRVRLGLLPLTFADEFDALSLYDARTRRGRWKTSFAHGPQRGAMAWDSRTLKGNHERQIYVDPAFPGSGFMPLGLNPFAVSQGILSIKAEPTTPKAKDQLWRFGYASGLLTSQPSFSQRYGYFELRAKLPRGKGLWPAFWLLPSRGGWPPELDVLEQTGGDVVLQTAHFAKGGGPAEVGHKTTVEGATTAFHTYGALWTAQRIIWFIDGEQTAAAPTPPDMHGTMYLLLNLAVGGSFAGDPDPTTPWPAHFEIDYVRAYGLAETPDSESPRHAGTLPSGGADRD</sequence>
<dbReference type="InterPro" id="IPR000757">
    <property type="entry name" value="Beta-glucanase-like"/>
</dbReference>
<protein>
    <submittedName>
        <fullName evidence="4">Glycoside hydrolase family 16 protein</fullName>
    </submittedName>
</protein>
<dbReference type="PANTHER" id="PTHR10963">
    <property type="entry name" value="GLYCOSYL HYDROLASE-RELATED"/>
    <property type="match status" value="1"/>
</dbReference>
<dbReference type="RefSeq" id="WP_215339484.1">
    <property type="nucleotide sequence ID" value="NZ_JAGSGD010000001.1"/>
</dbReference>
<proteinExistence type="inferred from homology"/>
<dbReference type="Pfam" id="PF00722">
    <property type="entry name" value="Glyco_hydro_16"/>
    <property type="match status" value="1"/>
</dbReference>
<feature type="region of interest" description="Disordered" evidence="2">
    <location>
        <begin position="272"/>
        <end position="294"/>
    </location>
</feature>
<dbReference type="EMBL" id="JAGSGD010000001">
    <property type="protein sequence ID" value="MBR7619218.1"/>
    <property type="molecule type" value="Genomic_DNA"/>
</dbReference>
<dbReference type="PANTHER" id="PTHR10963:SF55">
    <property type="entry name" value="GLYCOSIDE HYDROLASE FAMILY 16 PROTEIN"/>
    <property type="match status" value="1"/>
</dbReference>
<dbReference type="GO" id="GO:0004553">
    <property type="term" value="F:hydrolase activity, hydrolyzing O-glycosyl compounds"/>
    <property type="evidence" value="ECO:0007669"/>
    <property type="project" value="InterPro"/>
</dbReference>
<feature type="domain" description="GH16" evidence="3">
    <location>
        <begin position="13"/>
        <end position="274"/>
    </location>
</feature>
<reference evidence="4" key="1">
    <citation type="submission" date="2021-04" db="EMBL/GenBank/DDBJ databases">
        <title>Draft genome assembly of strain Phenylobacterium sp. 20VBR1 using MiniION and Illumina platforms.</title>
        <authorList>
            <person name="Thomas F.A."/>
            <person name="Krishnan K.P."/>
            <person name="Sinha R.K."/>
        </authorList>
    </citation>
    <scope>NUCLEOTIDE SEQUENCE</scope>
    <source>
        <strain evidence="4">20VBR1</strain>
    </source>
</reference>
<keyword evidence="4" id="KW-0378">Hydrolase</keyword>
<comment type="similarity">
    <text evidence="1">Belongs to the glycosyl hydrolase 16 family.</text>
</comment>
<accession>A0A941HVY7</accession>
<evidence type="ECO:0000256" key="2">
    <source>
        <dbReference type="SAM" id="MobiDB-lite"/>
    </source>
</evidence>
<dbReference type="Proteomes" id="UP000622580">
    <property type="component" value="Unassembled WGS sequence"/>
</dbReference>
<dbReference type="InterPro" id="IPR050546">
    <property type="entry name" value="Glycosyl_Hydrlase_16"/>
</dbReference>
<evidence type="ECO:0000259" key="3">
    <source>
        <dbReference type="PROSITE" id="PS51762"/>
    </source>
</evidence>
<comment type="caution">
    <text evidence="4">The sequence shown here is derived from an EMBL/GenBank/DDBJ whole genome shotgun (WGS) entry which is preliminary data.</text>
</comment>
<dbReference type="CDD" id="cd08023">
    <property type="entry name" value="GH16_laminarinase_like"/>
    <property type="match status" value="1"/>
</dbReference>
<dbReference type="InterPro" id="IPR013320">
    <property type="entry name" value="ConA-like_dom_sf"/>
</dbReference>
<organism evidence="4 5">
    <name type="scientific">Phenylobacterium glaciei</name>
    <dbReference type="NCBI Taxonomy" id="2803784"/>
    <lineage>
        <taxon>Bacteria</taxon>
        <taxon>Pseudomonadati</taxon>
        <taxon>Pseudomonadota</taxon>
        <taxon>Alphaproteobacteria</taxon>
        <taxon>Caulobacterales</taxon>
        <taxon>Caulobacteraceae</taxon>
        <taxon>Phenylobacterium</taxon>
    </lineage>
</organism>
<gene>
    <name evidence="4" type="ORF">JKL49_07430</name>
</gene>
<dbReference type="Gene3D" id="2.60.120.200">
    <property type="match status" value="1"/>
</dbReference>
<dbReference type="PROSITE" id="PS51762">
    <property type="entry name" value="GH16_2"/>
    <property type="match status" value="1"/>
</dbReference>
<dbReference type="SUPFAM" id="SSF49899">
    <property type="entry name" value="Concanavalin A-like lectins/glucanases"/>
    <property type="match status" value="1"/>
</dbReference>
<dbReference type="AlphaFoldDB" id="A0A941HVY7"/>
<dbReference type="GO" id="GO:0005975">
    <property type="term" value="P:carbohydrate metabolic process"/>
    <property type="evidence" value="ECO:0007669"/>
    <property type="project" value="InterPro"/>
</dbReference>
<name>A0A941HVY7_9CAUL</name>
<keyword evidence="5" id="KW-1185">Reference proteome</keyword>